<sequence length="887" mass="96982">MSSNPTIAPKGIRFAIDRGGTFTDVWAAVEGQPDIVLKLLSANPENYADVPSEGIRRVLQQVTGTTIPRSSRLPKEHIESIWMGTTVARNALVERKGTRHALVVTEGLHDLLDIDHQSRLKLFALDHRKPDTLYEEVVEISERITVEDFEDRPEELVLPTKGIPGTLEEGSTGDVLRIIKPLDVEEVKTKLLAIREKGIDALAICFAHSYLYPQHEEAVANIAMELGFTHISASSSVDVKMIKMISRGSSASADAYLTPEIQRYVQTFAKGFGDGNLDGVRCEFMQSDGGLVSYKYFSGLKAILSGPTGGVVGHTRTSYDGKTPVVGFDMGGTSTDVSRYGGSFEHVFETTTAGVAIQSPQLTLIPWQPGVAASCVGKMVSLELDPSETLSAESMPKIQQRTESLKSEAKAKLLAQGIDGEAIRYDVYLHLRYEGTETQLMIHEPEDGHFRSAFEKEHVKELALLFPDSKRVLIDDIRVCGVGASEHVSQDNDRLRKELEEASFVPIEARNAAHKTKLYFSPVGYQMAPVFLLEQLKREESTVPVVDATEDVADPIQFLSLNIKERLDFSCAIFGPDAELVANAPHVPVHLGNMSYAVKYQSEFHKGNLKPGDVLVSNHPEAGDTHLPDITVITPVFEPDGKTIYSYTASRGHHMEIGGLKGTSMPPDSTSLYHEGASIKSFFLVRDGKFDEKGICDILFEPGTHEGCTGSRRMGDNILDLKAQIAAKNKGVALIQALIAENGKNKVHFYMKEIQENAEIAVRNYLKGAFRAAAASQGFMNCMGFFGRGGVGPDGKPLSGFAYNYGETIAGGAGAGPAWHGASGLHTHMTNTRTTDAEVLERRYPILVREFSIRKGSGGKGKFNGRCGVVRDFECRAPLTFSMISER</sequence>
<reference evidence="1" key="1">
    <citation type="submission" date="2020-04" db="EMBL/GenBank/DDBJ databases">
        <authorList>
            <person name="Broberg M."/>
        </authorList>
    </citation>
    <scope>NUCLEOTIDE SEQUENCE</scope>
</reference>
<protein>
    <submittedName>
        <fullName evidence="1">Uncharacterized protein</fullName>
    </submittedName>
</protein>
<comment type="caution">
    <text evidence="1">The sequence shown here is derived from an EMBL/GenBank/DDBJ whole genome shotgun (WGS) entry which is preliminary data.</text>
</comment>
<accession>A0ACA9UC50</accession>
<dbReference type="Proteomes" id="UP000836387">
    <property type="component" value="Unassembled WGS sequence"/>
</dbReference>
<proteinExistence type="predicted"/>
<dbReference type="EMBL" id="CADEHS020000188">
    <property type="protein sequence ID" value="CAG9950652.1"/>
    <property type="molecule type" value="Genomic_DNA"/>
</dbReference>
<gene>
    <name evidence="1" type="ORF">CRV2_00016913</name>
</gene>
<evidence type="ECO:0000313" key="2">
    <source>
        <dbReference type="Proteomes" id="UP000836387"/>
    </source>
</evidence>
<reference evidence="1" key="2">
    <citation type="submission" date="2021-10" db="EMBL/GenBank/DDBJ databases">
        <authorList>
            <person name="Piombo E."/>
        </authorList>
    </citation>
    <scope>NUCLEOTIDE SEQUENCE</scope>
</reference>
<keyword evidence="2" id="KW-1185">Reference proteome</keyword>
<name>A0ACA9UC50_BIOOC</name>
<organism evidence="1 2">
    <name type="scientific">Clonostachys rosea f. rosea IK726</name>
    <dbReference type="NCBI Taxonomy" id="1349383"/>
    <lineage>
        <taxon>Eukaryota</taxon>
        <taxon>Fungi</taxon>
        <taxon>Dikarya</taxon>
        <taxon>Ascomycota</taxon>
        <taxon>Pezizomycotina</taxon>
        <taxon>Sordariomycetes</taxon>
        <taxon>Hypocreomycetidae</taxon>
        <taxon>Hypocreales</taxon>
        <taxon>Bionectriaceae</taxon>
        <taxon>Clonostachys</taxon>
    </lineage>
</organism>
<evidence type="ECO:0000313" key="1">
    <source>
        <dbReference type="EMBL" id="CAG9950652.1"/>
    </source>
</evidence>